<keyword evidence="4" id="KW-1185">Reference proteome</keyword>
<name>A0ABT9FXU4_9BACL</name>
<dbReference type="Gene3D" id="3.40.50.150">
    <property type="entry name" value="Vaccinia Virus protein VP39"/>
    <property type="match status" value="1"/>
</dbReference>
<evidence type="ECO:0000256" key="1">
    <source>
        <dbReference type="ARBA" id="ARBA00022603"/>
    </source>
</evidence>
<dbReference type="RefSeq" id="WP_305756956.1">
    <property type="nucleotide sequence ID" value="NZ_JAPCKK010000034.1"/>
</dbReference>
<sequence length="221" mass="25730">MNEWKFYDALFECDQVDIRIKNQSAWAGHRQFAYDLVRFLKPKIIVELGTHWGASFFSFCQAIKDEGYEAQCYGVDTWQGDGHSGSYDSTVYETIQRAVSQLYQKEAVPVRSLFDDALDRFADESIDLLHIDGFHSYEAVSHDYETWLPKVADNGIVLFHDISARYYGFGVYKLWEELKERYPSAEFEHSSGLGILMPKGYDSRMETIVRNWDQLKPHYVS</sequence>
<dbReference type="InterPro" id="IPR029063">
    <property type="entry name" value="SAM-dependent_MTases_sf"/>
</dbReference>
<protein>
    <submittedName>
        <fullName evidence="3">Class I SAM-dependent methyltransferase</fullName>
    </submittedName>
</protein>
<comment type="caution">
    <text evidence="3">The sequence shown here is derived from an EMBL/GenBank/DDBJ whole genome shotgun (WGS) entry which is preliminary data.</text>
</comment>
<dbReference type="EMBL" id="JAPCKK010000034">
    <property type="protein sequence ID" value="MDP4099341.1"/>
    <property type="molecule type" value="Genomic_DNA"/>
</dbReference>
<dbReference type="Proteomes" id="UP001241848">
    <property type="component" value="Unassembled WGS sequence"/>
</dbReference>
<organism evidence="3 4">
    <name type="scientific">Paenibacillus zeirhizosphaerae</name>
    <dbReference type="NCBI Taxonomy" id="2987519"/>
    <lineage>
        <taxon>Bacteria</taxon>
        <taxon>Bacillati</taxon>
        <taxon>Bacillota</taxon>
        <taxon>Bacilli</taxon>
        <taxon>Bacillales</taxon>
        <taxon>Paenibacillaceae</taxon>
        <taxon>Paenibacillus</taxon>
    </lineage>
</organism>
<evidence type="ECO:0000313" key="3">
    <source>
        <dbReference type="EMBL" id="MDP4099341.1"/>
    </source>
</evidence>
<dbReference type="Pfam" id="PF13578">
    <property type="entry name" value="Methyltransf_24"/>
    <property type="match status" value="1"/>
</dbReference>
<proteinExistence type="predicted"/>
<keyword evidence="1 3" id="KW-0489">Methyltransferase</keyword>
<evidence type="ECO:0000256" key="2">
    <source>
        <dbReference type="ARBA" id="ARBA00022679"/>
    </source>
</evidence>
<dbReference type="PANTHER" id="PTHR40048:SF1">
    <property type="entry name" value="RHAMNOSYL O-METHYLTRANSFERASE"/>
    <property type="match status" value="1"/>
</dbReference>
<dbReference type="GO" id="GO:0032259">
    <property type="term" value="P:methylation"/>
    <property type="evidence" value="ECO:0007669"/>
    <property type="project" value="UniProtKB-KW"/>
</dbReference>
<dbReference type="GO" id="GO:0008168">
    <property type="term" value="F:methyltransferase activity"/>
    <property type="evidence" value="ECO:0007669"/>
    <property type="project" value="UniProtKB-KW"/>
</dbReference>
<dbReference type="SUPFAM" id="SSF53335">
    <property type="entry name" value="S-adenosyl-L-methionine-dependent methyltransferases"/>
    <property type="match status" value="1"/>
</dbReference>
<dbReference type="PANTHER" id="PTHR40048">
    <property type="entry name" value="RHAMNOSYL O-METHYLTRANSFERASE"/>
    <property type="match status" value="1"/>
</dbReference>
<keyword evidence="2" id="KW-0808">Transferase</keyword>
<evidence type="ECO:0000313" key="4">
    <source>
        <dbReference type="Proteomes" id="UP001241848"/>
    </source>
</evidence>
<accession>A0ABT9FXU4</accession>
<gene>
    <name evidence="3" type="ORF">OIN60_21730</name>
</gene>
<reference evidence="3 4" key="1">
    <citation type="submission" date="2022-10" db="EMBL/GenBank/DDBJ databases">
        <title>Paenibacillus description and whole genome data of maize root bacterial community.</title>
        <authorList>
            <person name="Marton D."/>
            <person name="Farkas M."/>
            <person name="Cserhati M."/>
        </authorList>
    </citation>
    <scope>NUCLEOTIDE SEQUENCE [LARGE SCALE GENOMIC DNA]</scope>
    <source>
        <strain evidence="3 4">P96</strain>
    </source>
</reference>